<evidence type="ECO:0000313" key="2">
    <source>
        <dbReference type="EMBL" id="GCA64358.1"/>
    </source>
</evidence>
<comment type="caution">
    <text evidence="2">The sequence shown here is derived from an EMBL/GenBank/DDBJ whole genome shotgun (WGS) entry which is preliminary data.</text>
</comment>
<feature type="region of interest" description="Disordered" evidence="1">
    <location>
        <begin position="1"/>
        <end position="126"/>
    </location>
</feature>
<proteinExistence type="predicted"/>
<feature type="compositionally biased region" description="Acidic residues" evidence="1">
    <location>
        <begin position="22"/>
        <end position="34"/>
    </location>
</feature>
<protein>
    <submittedName>
        <fullName evidence="2">Uncharacterized protein</fullName>
    </submittedName>
</protein>
<dbReference type="AlphaFoldDB" id="A0A391NZC7"/>
<keyword evidence="3" id="KW-1185">Reference proteome</keyword>
<evidence type="ECO:0000313" key="3">
    <source>
        <dbReference type="Proteomes" id="UP000265618"/>
    </source>
</evidence>
<dbReference type="Proteomes" id="UP000265618">
    <property type="component" value="Unassembled WGS sequence"/>
</dbReference>
<reference evidence="2 3" key="1">
    <citation type="journal article" date="2018" name="PLoS ONE">
        <title>The draft genome of Kipferlia bialata reveals reductive genome evolution in fornicate parasites.</title>
        <authorList>
            <person name="Tanifuji G."/>
            <person name="Takabayashi S."/>
            <person name="Kume K."/>
            <person name="Takagi M."/>
            <person name="Nakayama T."/>
            <person name="Kamikawa R."/>
            <person name="Inagaki Y."/>
            <person name="Hashimoto T."/>
        </authorList>
    </citation>
    <scope>NUCLEOTIDE SEQUENCE [LARGE SCALE GENOMIC DNA]</scope>
    <source>
        <strain evidence="2">NY0173</strain>
    </source>
</reference>
<accession>A0A391NZC7</accession>
<feature type="non-terminal residue" evidence="2">
    <location>
        <position position="1"/>
    </location>
</feature>
<sequence>RQFHYQSVYDMDDREAQRDIEREDEPVPDDGDMNENEHPPQGYQTVTRRDYISLPQDDMAEPQPQAVREGERERDAVPVPIPIPIDAEPIPVPATLLGPEGVVTNTGPISPPPQQDDDPYTSPYNT</sequence>
<organism evidence="2 3">
    <name type="scientific">Kipferlia bialata</name>
    <dbReference type="NCBI Taxonomy" id="797122"/>
    <lineage>
        <taxon>Eukaryota</taxon>
        <taxon>Metamonada</taxon>
        <taxon>Carpediemonas-like organisms</taxon>
        <taxon>Kipferlia</taxon>
    </lineage>
</organism>
<name>A0A391NZC7_9EUKA</name>
<evidence type="ECO:0000256" key="1">
    <source>
        <dbReference type="SAM" id="MobiDB-lite"/>
    </source>
</evidence>
<gene>
    <name evidence="2" type="ORF">KIPB_014056</name>
</gene>
<dbReference type="EMBL" id="BDIP01007013">
    <property type="protein sequence ID" value="GCA64358.1"/>
    <property type="molecule type" value="Genomic_DNA"/>
</dbReference>